<sequence length="2625" mass="299665">MASKCRKFIPNIFNKAKCQTCFGAKEAHSAEALENNKASRKVSKCGYLFVAPDFDFNSPLDRTKRWQRRFFVLYDDAELTFSVDDNVDTIPQGVIDMNKVTDVIDTEKQTSHLYSLGIVTPEKTHYIKGESKEESLWWYDVLIQYPRSLKAIKPRRKPPISNKENVQPSTNSNNRFVIEKVKGKSDLPSFSTYRGVRSLKHKYDKNYQDGLRKSSSLQDISSENKDLGGDLINTKYLSSSGDQINCYRRLDHDYPLGSRQQILSDPKYSNPYFTLPRTLWHHSGRSSSSSSSSVLSTTPLTSTPAPGHSVSSSVPRGSQEENKRSKSVSALERSRVHRERSTSLKDFPTTLSLPRISLDDTSRSVVSGADNSQPDTPRDDDTESNETDELKMARSSELNSGSRSNINVPPLPEQSNTIFEDLVYMKKGWLIKLGKVEKEPKKHWFVLAGNSLHYYKDAKAEDSNNLDGRIDLSTCYEVSEISLPRNYGFKIKTRNGEYQLAAMTSGIRNNWMKALRLCMDLHNSSAKRKHASSLAGKALMGLTARASDDFEVNGASGGTKAVTNPSGETAFQLVGSRRETKNIRRHHSDVNPGNVSKVLSVSEFSGALNTANLNLSSSTVSNESPGTGTGSSSASDTTEEDRSRSSRIPKHHGSTSSQDSLSWSQSSAPIRRYVEGSDSIPSSSTSSSDHPRRSKHNITSDVKKEEERRDQLRRGKSPSARIKEKSRSTKAPRLHSPPPEEEYSSKYSLPAQGSDDDVTQELYHDAMDTTDGRSNQAANMKDGMLVELLETEVESLKESLDHKEEELVKMQEANLDLKNRLQSTSDSQGSLDRYSGSKQLEASQIQSMKRQMKDSKDSVQRQKNEIDNLKSKLDMSVSKLTGTEKALSEALKELKQEKERFLKLTNEWNRRTRTLEGQLKDSSSKLERNKENLVSKERECRRLETEMKGALQKTREYEREILKLKAIENEYQVLKEKFDDKEHDIVTLRNQVRDREAQCKKLESELEEMEKSNSNEQDALENHIEQLQSKLCAAHQRQTTVTDSITNNMADILLEKDEIIHKLEEKLSEKDRKIIDMSEELQAEMSENAELINNVDILQGERQELLEKIERLQTVQTKLTKLESENLSLKMIIDQLKRDDKSGSLDQKERNQFNKTIQGLNKQVQELQLQLMEKFEDLDRSLGSSSHLDSQELLHTVLVVDSELKDVNTMLLTLRKKFDAYLDAQKGENLTKLISLADMIEDIGRKCQSVQEVLKDVPQSPPLSPVSQSPEYSHEITVDSKSNPKEIFSEYKGLKNKFDSAVSELKKLRKEMTNVYSNYDKLEKEDTKVRSQLVGMEEAYKSQLESMMKRVETLTTKLDQVKNPAQTTPSKAKPSKTQQHDLFGMSQEVGKLLDELDRKFEEVEKNISKGTSPPSADQKNKKSRMSVSPDEIIGQLKQMKVQLDHTNVKLKDISEELTPKKSGKQEHGSGTHLQKRLSEYGQKIDTMTSNLEKASIEKESDDVGNTGQSEGQEIAFEDCLTEIRERIVEIGEQLDAIEDDSSESESEEDEDETTIDDVREKLSNLLEFVQEHSKLSSFDWKVLDKMTRQHSAIMRSKATKQETVTKEDRLKLYADRVSIEAVILGEMSTLLQNKYTDTPSNPLFNEMNNLNNLILVLHQQLDLESRHLTFENRVDDVLSSYADILAERIVLESDFCDNQCVASKGQVTMLAMEGLTRSQIDSQINETLNKPLNELESVSSHIVSRALIQGELTCALQKVKKHVNTSVGSSAQHQTQKEYGFQQLKSREGTVLDFCEQYENKMVEALALIVARQVDELTIEQGPVSVLEAVCSEISTIMEKHIQSYKQKIRTASETQTAHKFDMIVSRLRSDREIVLNDIKKQHTYYTEVLANDEDIDEPQVMFQSLDNTINSFGEILSKKAIILAISSFVSEMYEAKDLSVYEEDDERDSISSTADVDRGVRFFMRNLSDYLQQESLSKQNIVLELQKSDQLTASSSPDSLIVSLPDLTQYPKHLSPYAENLVREAVFQSQMTYMMLKMRLEHEQELSQHKKMHGKFTRGESEDSEVDFNTALAPLEEVLDSKFEDESEVLHMFSQQLEALRQSFNATESPALEEEMQQLEHMLEQEMMAAHERHEVQVEVFKQELSKIEKIWECRENARYECRDRMEDLEEELNYIKSEHEEEVERMKQDVLTAVGAIRANEELSETNLTEKVQNLIHQLASQKRNYKLFLDGIKRKIHSLDKNEILKKIEEQLNNLKRSASQDEDLYSMTSSTSESDLSHTDAVDGGEEIKVSDVRPIRLKSSSEKNRKPREAELDKLRKEKEEALAEEMRNTKAALDAMRKAYEVELDEEKDKYKELMSKMYTDDFVAEIRRQHVTEIDRYREEQKQLEMHYSSKTEDYKILEVKMKQLKEDYDAHIRQLLASNEQLNKLVNQEVDEIKEFIKTKPSRLAPGSATVEEELYDAQIMVRVKDAELQKLRLQVKNHENSIHRMTEEQRQTMTENLRLIKENQELSAEFKRREGETAGRSGKATDDTGGRRPVRRAPSFHQRERSPSPTSTSKKEGEHVSRDGHRRRYLGPKDLKRSKSSPSLPYVFDTKGLPDSKQGREVKTPRSVKAASAAKR</sequence>
<evidence type="ECO:0000313" key="4">
    <source>
        <dbReference type="EMBL" id="KAK6169077.1"/>
    </source>
</evidence>
<feature type="compositionally biased region" description="Basic and acidic residues" evidence="2">
    <location>
        <begin position="701"/>
        <end position="713"/>
    </location>
</feature>
<feature type="compositionally biased region" description="Polar residues" evidence="2">
    <location>
        <begin position="1359"/>
        <end position="1370"/>
    </location>
</feature>
<dbReference type="GO" id="GO:0015629">
    <property type="term" value="C:actin cytoskeleton"/>
    <property type="evidence" value="ECO:0007669"/>
    <property type="project" value="TreeGrafter"/>
</dbReference>
<evidence type="ECO:0000259" key="3">
    <source>
        <dbReference type="PROSITE" id="PS50003"/>
    </source>
</evidence>
<dbReference type="Gene3D" id="2.30.29.30">
    <property type="entry name" value="Pleckstrin-homology domain (PH domain)/Phosphotyrosine-binding domain (PTB)"/>
    <property type="match status" value="2"/>
</dbReference>
<feature type="compositionally biased region" description="Low complexity" evidence="2">
    <location>
        <begin position="654"/>
        <end position="667"/>
    </location>
</feature>
<feature type="region of interest" description="Disordered" evidence="2">
    <location>
        <begin position="818"/>
        <end position="868"/>
    </location>
</feature>
<dbReference type="PANTHER" id="PTHR17271">
    <property type="entry name" value="PLECKSTRIN HOMOLOGY PH DOMAIN-CONTAINING PROTEIN"/>
    <property type="match status" value="1"/>
</dbReference>
<feature type="region of interest" description="Disordered" evidence="2">
    <location>
        <begin position="1256"/>
        <end position="1275"/>
    </location>
</feature>
<feature type="compositionally biased region" description="Acidic residues" evidence="2">
    <location>
        <begin position="378"/>
        <end position="387"/>
    </location>
</feature>
<feature type="compositionally biased region" description="Polar residues" evidence="2">
    <location>
        <begin position="820"/>
        <end position="849"/>
    </location>
</feature>
<protein>
    <recommendedName>
        <fullName evidence="3">PH domain-containing protein</fullName>
    </recommendedName>
</protein>
<evidence type="ECO:0000256" key="1">
    <source>
        <dbReference type="SAM" id="Coils"/>
    </source>
</evidence>
<feature type="region of interest" description="Disordered" evidence="2">
    <location>
        <begin position="616"/>
        <end position="755"/>
    </location>
</feature>
<dbReference type="InterPro" id="IPR052223">
    <property type="entry name" value="Actin_Cytoskeleton_Reg"/>
</dbReference>
<gene>
    <name evidence="4" type="ORF">SNE40_020198</name>
</gene>
<dbReference type="SUPFAM" id="SSF50729">
    <property type="entry name" value="PH domain-like"/>
    <property type="match status" value="2"/>
</dbReference>
<keyword evidence="5" id="KW-1185">Reference proteome</keyword>
<feature type="region of interest" description="Disordered" evidence="2">
    <location>
        <begin position="1359"/>
        <end position="1382"/>
    </location>
</feature>
<feature type="coiled-coil region" evidence="1">
    <location>
        <begin position="2395"/>
        <end position="2440"/>
    </location>
</feature>
<feature type="region of interest" description="Disordered" evidence="2">
    <location>
        <begin position="1404"/>
        <end position="1427"/>
    </location>
</feature>
<dbReference type="Pfam" id="PF00169">
    <property type="entry name" value="PH"/>
    <property type="match status" value="2"/>
</dbReference>
<feature type="coiled-coil region" evidence="1">
    <location>
        <begin position="2470"/>
        <end position="2497"/>
    </location>
</feature>
<feature type="region of interest" description="Disordered" evidence="2">
    <location>
        <begin position="2262"/>
        <end position="2318"/>
    </location>
</feature>
<feature type="compositionally biased region" description="Basic and acidic residues" evidence="2">
    <location>
        <begin position="851"/>
        <end position="868"/>
    </location>
</feature>
<feature type="compositionally biased region" description="Polar residues" evidence="2">
    <location>
        <begin position="396"/>
        <end position="412"/>
    </location>
</feature>
<dbReference type="SMART" id="SM00233">
    <property type="entry name" value="PH"/>
    <property type="match status" value="2"/>
</dbReference>
<feature type="compositionally biased region" description="Low complexity" evidence="2">
    <location>
        <begin position="621"/>
        <end position="636"/>
    </location>
</feature>
<feature type="compositionally biased region" description="Basic and acidic residues" evidence="2">
    <location>
        <begin position="2562"/>
        <end position="2572"/>
    </location>
</feature>
<feature type="region of interest" description="Disordered" evidence="2">
    <location>
        <begin position="2519"/>
        <end position="2625"/>
    </location>
</feature>
<dbReference type="InterPro" id="IPR001849">
    <property type="entry name" value="PH_domain"/>
</dbReference>
<accession>A0AAN8G2B9</accession>
<feature type="compositionally biased region" description="Basic and acidic residues" evidence="2">
    <location>
        <begin position="2279"/>
        <end position="2318"/>
    </location>
</feature>
<name>A0AAN8G2B9_PATCE</name>
<feature type="compositionally biased region" description="Basic and acidic residues" evidence="2">
    <location>
        <begin position="1453"/>
        <end position="1469"/>
    </location>
</feature>
<organism evidence="4 5">
    <name type="scientific">Patella caerulea</name>
    <name type="common">Rayed Mediterranean limpet</name>
    <dbReference type="NCBI Taxonomy" id="87958"/>
    <lineage>
        <taxon>Eukaryota</taxon>
        <taxon>Metazoa</taxon>
        <taxon>Spiralia</taxon>
        <taxon>Lophotrochozoa</taxon>
        <taxon>Mollusca</taxon>
        <taxon>Gastropoda</taxon>
        <taxon>Patellogastropoda</taxon>
        <taxon>Patelloidea</taxon>
        <taxon>Patellidae</taxon>
        <taxon>Patella</taxon>
    </lineage>
</organism>
<evidence type="ECO:0000313" key="5">
    <source>
        <dbReference type="Proteomes" id="UP001347796"/>
    </source>
</evidence>
<dbReference type="GO" id="GO:0051015">
    <property type="term" value="F:actin filament binding"/>
    <property type="evidence" value="ECO:0007669"/>
    <property type="project" value="TreeGrafter"/>
</dbReference>
<dbReference type="PROSITE" id="PS50003">
    <property type="entry name" value="PH_DOMAIN"/>
    <property type="match status" value="2"/>
</dbReference>
<feature type="compositionally biased region" description="Polar residues" evidence="2">
    <location>
        <begin position="363"/>
        <end position="375"/>
    </location>
</feature>
<feature type="domain" description="PH" evidence="3">
    <location>
        <begin position="41"/>
        <end position="147"/>
    </location>
</feature>
<feature type="compositionally biased region" description="Basic and acidic residues" evidence="2">
    <location>
        <begin position="2519"/>
        <end position="2539"/>
    </location>
</feature>
<proteinExistence type="predicted"/>
<evidence type="ECO:0000256" key="2">
    <source>
        <dbReference type="SAM" id="MobiDB-lite"/>
    </source>
</evidence>
<reference evidence="4 5" key="1">
    <citation type="submission" date="2024-01" db="EMBL/GenBank/DDBJ databases">
        <title>The genome of the rayed Mediterranean limpet Patella caerulea (Linnaeus, 1758).</title>
        <authorList>
            <person name="Anh-Thu Weber A."/>
            <person name="Halstead-Nussloch G."/>
        </authorList>
    </citation>
    <scope>NUCLEOTIDE SEQUENCE [LARGE SCALE GENOMIC DNA]</scope>
    <source>
        <strain evidence="4">AATW-2023a</strain>
        <tissue evidence="4">Whole specimen</tissue>
    </source>
</reference>
<feature type="compositionally biased region" description="Low complexity" evidence="2">
    <location>
        <begin position="677"/>
        <end position="688"/>
    </location>
</feature>
<feature type="compositionally biased region" description="Polar residues" evidence="2">
    <location>
        <begin position="1408"/>
        <end position="1417"/>
    </location>
</feature>
<keyword evidence="1" id="KW-0175">Coiled coil</keyword>
<feature type="compositionally biased region" description="Low complexity" evidence="2">
    <location>
        <begin position="286"/>
        <end position="304"/>
    </location>
</feature>
<feature type="compositionally biased region" description="Acidic residues" evidence="2">
    <location>
        <begin position="1535"/>
        <end position="1555"/>
    </location>
</feature>
<dbReference type="InterPro" id="IPR011993">
    <property type="entry name" value="PH-like_dom_sf"/>
</dbReference>
<feature type="coiled-coil region" evidence="1">
    <location>
        <begin position="1060"/>
        <end position="1177"/>
    </location>
</feature>
<feature type="region of interest" description="Disordered" evidence="2">
    <location>
        <begin position="1533"/>
        <end position="1555"/>
    </location>
</feature>
<dbReference type="EMBL" id="JAZGQO010000015">
    <property type="protein sequence ID" value="KAK6169077.1"/>
    <property type="molecule type" value="Genomic_DNA"/>
</dbReference>
<feature type="region of interest" description="Disordered" evidence="2">
    <location>
        <begin position="1453"/>
        <end position="1474"/>
    </location>
</feature>
<dbReference type="Proteomes" id="UP001347796">
    <property type="component" value="Unassembled WGS sequence"/>
</dbReference>
<feature type="coiled-coil region" evidence="1">
    <location>
        <begin position="1291"/>
        <end position="1325"/>
    </location>
</feature>
<feature type="compositionally biased region" description="Basic and acidic residues" evidence="2">
    <location>
        <begin position="2601"/>
        <end position="2613"/>
    </location>
</feature>
<dbReference type="PANTHER" id="PTHR17271:SF1">
    <property type="entry name" value="PROTEIN OUTSPREAD"/>
    <property type="match status" value="1"/>
</dbReference>
<feature type="region of interest" description="Disordered" evidence="2">
    <location>
        <begin position="284"/>
        <end position="345"/>
    </location>
</feature>
<feature type="domain" description="PH" evidence="3">
    <location>
        <begin position="423"/>
        <end position="520"/>
    </location>
</feature>
<feature type="region of interest" description="Disordered" evidence="2">
    <location>
        <begin position="358"/>
        <end position="412"/>
    </location>
</feature>
<comment type="caution">
    <text evidence="4">The sequence shown here is derived from an EMBL/GenBank/DDBJ whole genome shotgun (WGS) entry which is preliminary data.</text>
</comment>